<dbReference type="GO" id="GO:0007156">
    <property type="term" value="P:homophilic cell adhesion via plasma membrane adhesion molecules"/>
    <property type="evidence" value="ECO:0007669"/>
    <property type="project" value="InterPro"/>
</dbReference>
<dbReference type="GO" id="GO:0005886">
    <property type="term" value="C:plasma membrane"/>
    <property type="evidence" value="ECO:0007669"/>
    <property type="project" value="InterPro"/>
</dbReference>
<keyword evidence="12" id="KW-1185">Reference proteome</keyword>
<evidence type="ECO:0000256" key="6">
    <source>
        <dbReference type="ARBA" id="ARBA00022989"/>
    </source>
</evidence>
<evidence type="ECO:0000256" key="2">
    <source>
        <dbReference type="ARBA" id="ARBA00022692"/>
    </source>
</evidence>
<keyword evidence="5" id="KW-0130">Cell adhesion</keyword>
<reference evidence="11 12" key="1">
    <citation type="journal article" date="2023" name="BMC Biol.">
        <title>The compact genome of the sponge Oopsacas minuta (Hexactinellida) is lacking key metazoan core genes.</title>
        <authorList>
            <person name="Santini S."/>
            <person name="Schenkelaars Q."/>
            <person name="Jourda C."/>
            <person name="Duchesne M."/>
            <person name="Belahbib H."/>
            <person name="Rocher C."/>
            <person name="Selva M."/>
            <person name="Riesgo A."/>
            <person name="Vervoort M."/>
            <person name="Leys S.P."/>
            <person name="Kodjabachian L."/>
            <person name="Le Bivic A."/>
            <person name="Borchiellini C."/>
            <person name="Claverie J.M."/>
            <person name="Renard E."/>
        </authorList>
    </citation>
    <scope>NUCLEOTIDE SEQUENCE [LARGE SCALE GENOMIC DNA]</scope>
    <source>
        <strain evidence="11">SPO-2</strain>
    </source>
</reference>
<dbReference type="InterPro" id="IPR020894">
    <property type="entry name" value="Cadherin_CS"/>
</dbReference>
<dbReference type="InterPro" id="IPR050971">
    <property type="entry name" value="Cadherin-domain_protein"/>
</dbReference>
<keyword evidence="7" id="KW-0472">Membrane</keyword>
<dbReference type="Pfam" id="PF00028">
    <property type="entry name" value="Cadherin"/>
    <property type="match status" value="2"/>
</dbReference>
<name>A0AAV7JWT4_9METZ</name>
<evidence type="ECO:0000313" key="11">
    <source>
        <dbReference type="EMBL" id="KAI6653478.1"/>
    </source>
</evidence>
<dbReference type="SMART" id="SM00112">
    <property type="entry name" value="CA"/>
    <property type="match status" value="4"/>
</dbReference>
<feature type="domain" description="Cadherin" evidence="10">
    <location>
        <begin position="33"/>
        <end position="130"/>
    </location>
</feature>
<evidence type="ECO:0000256" key="4">
    <source>
        <dbReference type="ARBA" id="ARBA00022837"/>
    </source>
</evidence>
<dbReference type="PANTHER" id="PTHR24025">
    <property type="entry name" value="DESMOGLEIN FAMILY MEMBER"/>
    <property type="match status" value="1"/>
</dbReference>
<dbReference type="PRINTS" id="PR00205">
    <property type="entry name" value="CADHERIN"/>
</dbReference>
<sequence length="469" mass="51956">MISYSNIRFFNLIFLFIFIHSLSTCCQSTVIFNNSNYEFSVSENEIPGEIGLIFATSSDGAQLLYSITNGNIGERFMIDTNSGNLFTNIPLNYEIFKQHNLTVQASTGNISNTTNVTIFVINIDDISPICESYSYHIYVSDDTPHDPPQFILNLSCSDIDSMSLSYSILAGNDDSNFELVENTLNLVSALNYTLQTNYSLTIRVSDNATTALSLEVRIVVLPDVELPPVFTQDGVYSLFLFENSTLEDILQVSLTTSYISSLDVIQYSLLSGDLYSQFSINSSTGVLSLRSSLDRETIANYTLSIMAFDQSVYPIAIRTVLATVLITVLDINDNDPMFDPDDLVITISIDTPLNSQFSTLLCSDPDSGENSIIASYSLTNEYIRINSSSGDLFTTGTPFPLDSGPQLTHQVNVECVDLGTPARTGFALLEISVRHSNIHSPQFSESSLTFEFEENVYVLGRNIFQVCYK</sequence>
<evidence type="ECO:0000256" key="8">
    <source>
        <dbReference type="PROSITE-ProRule" id="PRU00043"/>
    </source>
</evidence>
<dbReference type="Gene3D" id="2.60.40.60">
    <property type="entry name" value="Cadherins"/>
    <property type="match status" value="4"/>
</dbReference>
<dbReference type="InterPro" id="IPR015919">
    <property type="entry name" value="Cadherin-like_sf"/>
</dbReference>
<keyword evidence="9" id="KW-0732">Signal</keyword>
<comment type="caution">
    <text evidence="11">The sequence shown here is derived from an EMBL/GenBank/DDBJ whole genome shotgun (WGS) entry which is preliminary data.</text>
</comment>
<evidence type="ECO:0000256" key="7">
    <source>
        <dbReference type="ARBA" id="ARBA00023136"/>
    </source>
</evidence>
<dbReference type="AlphaFoldDB" id="A0AAV7JWT4"/>
<evidence type="ECO:0000259" key="10">
    <source>
        <dbReference type="PROSITE" id="PS50268"/>
    </source>
</evidence>
<keyword evidence="6" id="KW-1133">Transmembrane helix</keyword>
<feature type="domain" description="Cadherin" evidence="10">
    <location>
        <begin position="131"/>
        <end position="230"/>
    </location>
</feature>
<keyword evidence="2" id="KW-0812">Transmembrane</keyword>
<dbReference type="GO" id="GO:0005911">
    <property type="term" value="C:cell-cell junction"/>
    <property type="evidence" value="ECO:0007669"/>
    <property type="project" value="TreeGrafter"/>
</dbReference>
<feature type="signal peptide" evidence="9">
    <location>
        <begin position="1"/>
        <end position="28"/>
    </location>
</feature>
<evidence type="ECO:0000313" key="12">
    <source>
        <dbReference type="Proteomes" id="UP001165289"/>
    </source>
</evidence>
<dbReference type="GO" id="GO:0005509">
    <property type="term" value="F:calcium ion binding"/>
    <property type="evidence" value="ECO:0007669"/>
    <property type="project" value="UniProtKB-UniRule"/>
</dbReference>
<accession>A0AAV7JWT4</accession>
<protein>
    <recommendedName>
        <fullName evidence="10">Cadherin domain-containing protein</fullName>
    </recommendedName>
</protein>
<evidence type="ECO:0000256" key="3">
    <source>
        <dbReference type="ARBA" id="ARBA00022737"/>
    </source>
</evidence>
<dbReference type="Proteomes" id="UP001165289">
    <property type="component" value="Unassembled WGS sequence"/>
</dbReference>
<dbReference type="CDD" id="cd11304">
    <property type="entry name" value="Cadherin_repeat"/>
    <property type="match status" value="3"/>
</dbReference>
<feature type="domain" description="Cadherin" evidence="10">
    <location>
        <begin position="265"/>
        <end position="338"/>
    </location>
</feature>
<organism evidence="11 12">
    <name type="scientific">Oopsacas minuta</name>
    <dbReference type="NCBI Taxonomy" id="111878"/>
    <lineage>
        <taxon>Eukaryota</taxon>
        <taxon>Metazoa</taxon>
        <taxon>Porifera</taxon>
        <taxon>Hexactinellida</taxon>
        <taxon>Hexasterophora</taxon>
        <taxon>Lyssacinosida</taxon>
        <taxon>Leucopsacidae</taxon>
        <taxon>Oopsacas</taxon>
    </lineage>
</organism>
<evidence type="ECO:0000256" key="5">
    <source>
        <dbReference type="ARBA" id="ARBA00022889"/>
    </source>
</evidence>
<dbReference type="SUPFAM" id="SSF49313">
    <property type="entry name" value="Cadherin-like"/>
    <property type="match status" value="4"/>
</dbReference>
<evidence type="ECO:0000256" key="9">
    <source>
        <dbReference type="SAM" id="SignalP"/>
    </source>
</evidence>
<feature type="chain" id="PRO_5043540937" description="Cadherin domain-containing protein" evidence="9">
    <location>
        <begin position="29"/>
        <end position="469"/>
    </location>
</feature>
<dbReference type="PROSITE" id="PS00232">
    <property type="entry name" value="CADHERIN_1"/>
    <property type="match status" value="1"/>
</dbReference>
<dbReference type="PROSITE" id="PS50268">
    <property type="entry name" value="CADHERIN_2"/>
    <property type="match status" value="4"/>
</dbReference>
<dbReference type="InterPro" id="IPR002126">
    <property type="entry name" value="Cadherin-like_dom"/>
</dbReference>
<comment type="subcellular location">
    <subcellularLocation>
        <location evidence="1">Membrane</location>
    </subcellularLocation>
</comment>
<proteinExistence type="predicted"/>
<keyword evidence="3" id="KW-0677">Repeat</keyword>
<evidence type="ECO:0000256" key="1">
    <source>
        <dbReference type="ARBA" id="ARBA00004370"/>
    </source>
</evidence>
<feature type="domain" description="Cadherin" evidence="10">
    <location>
        <begin position="339"/>
        <end position="443"/>
    </location>
</feature>
<dbReference type="EMBL" id="JAKMXF010000266">
    <property type="protein sequence ID" value="KAI6653478.1"/>
    <property type="molecule type" value="Genomic_DNA"/>
</dbReference>
<gene>
    <name evidence="11" type="ORF">LOD99_3374</name>
</gene>
<dbReference type="PANTHER" id="PTHR24025:SF31">
    <property type="entry name" value="NEURAL-CADHERIN"/>
    <property type="match status" value="1"/>
</dbReference>
<keyword evidence="4 8" id="KW-0106">Calcium</keyword>